<proteinExistence type="predicted"/>
<dbReference type="OrthoDB" id="6200718at2"/>
<keyword evidence="3" id="KW-1185">Reference proteome</keyword>
<organism evidence="2 3">
    <name type="scientific">Planococcus halocryophilus</name>
    <dbReference type="NCBI Taxonomy" id="1215089"/>
    <lineage>
        <taxon>Bacteria</taxon>
        <taxon>Bacillati</taxon>
        <taxon>Bacillota</taxon>
        <taxon>Bacilli</taxon>
        <taxon>Bacillales</taxon>
        <taxon>Caryophanaceae</taxon>
        <taxon>Planococcus</taxon>
    </lineage>
</organism>
<gene>
    <name evidence="2" type="ORF">BBI08_04670</name>
</gene>
<dbReference type="SUPFAM" id="SSF142921">
    <property type="entry name" value="WGR domain-like"/>
    <property type="match status" value="1"/>
</dbReference>
<accession>A0A1C7DVM3</accession>
<dbReference type="Pfam" id="PF05406">
    <property type="entry name" value="WGR"/>
    <property type="match status" value="1"/>
</dbReference>
<dbReference type="InterPro" id="IPR036930">
    <property type="entry name" value="WGR_dom_sf"/>
</dbReference>
<dbReference type="PANTHER" id="PTHR30634:SF13">
    <property type="entry name" value="PROTEIN YEHF"/>
    <property type="match status" value="1"/>
</dbReference>
<dbReference type="EMBL" id="CP016537">
    <property type="protein sequence ID" value="ANU15457.1"/>
    <property type="molecule type" value="Genomic_DNA"/>
</dbReference>
<feature type="domain" description="WGR" evidence="1">
    <location>
        <begin position="1"/>
        <end position="78"/>
    </location>
</feature>
<dbReference type="SMART" id="SM00773">
    <property type="entry name" value="WGR"/>
    <property type="match status" value="1"/>
</dbReference>
<dbReference type="PROSITE" id="PS51977">
    <property type="entry name" value="WGR"/>
    <property type="match status" value="1"/>
</dbReference>
<dbReference type="KEGG" id="phc:BBI08_04670"/>
<dbReference type="InterPro" id="IPR008893">
    <property type="entry name" value="WGR_domain"/>
</dbReference>
<sequence>MEKSLVCITAYSNKFWKIKAQGNVFIVLYGKIGSGGSVNTKEFPSEELCLKEAYKLIDSKLKKGYRESDQEEEWSSRFSQKLDNLK</sequence>
<reference evidence="2" key="1">
    <citation type="submission" date="2016-10" db="EMBL/GenBank/DDBJ databases">
        <authorList>
            <person name="de Groot N.N."/>
        </authorList>
    </citation>
    <scope>NUCLEOTIDE SEQUENCE</scope>
    <source>
        <strain evidence="2">DSM 24743</strain>
    </source>
</reference>
<dbReference type="InterPro" id="IPR049809">
    <property type="entry name" value="YehF/YfeS-like_WGR"/>
</dbReference>
<dbReference type="Gene3D" id="2.20.140.10">
    <property type="entry name" value="WGR domain"/>
    <property type="match status" value="1"/>
</dbReference>
<name>A0A1C7DVM3_9BACL</name>
<dbReference type="RefSeq" id="WP_008497482.1">
    <property type="nucleotide sequence ID" value="NZ_CP016537.2"/>
</dbReference>
<dbReference type="PANTHER" id="PTHR30634">
    <property type="entry name" value="OUTER MEMBRANE LOLAB LIPOPROTEIN INSERTION APPARATUS"/>
    <property type="match status" value="1"/>
</dbReference>
<protein>
    <submittedName>
        <fullName evidence="2">Molybdate metabolism regulator</fullName>
    </submittedName>
</protein>
<dbReference type="Proteomes" id="UP000092687">
    <property type="component" value="Chromosome"/>
</dbReference>
<evidence type="ECO:0000313" key="3">
    <source>
        <dbReference type="Proteomes" id="UP000092687"/>
    </source>
</evidence>
<evidence type="ECO:0000313" key="2">
    <source>
        <dbReference type="EMBL" id="ANU15457.1"/>
    </source>
</evidence>
<evidence type="ECO:0000259" key="1">
    <source>
        <dbReference type="PROSITE" id="PS51977"/>
    </source>
</evidence>
<dbReference type="CDD" id="cd07996">
    <property type="entry name" value="WGR_MMR_like"/>
    <property type="match status" value="1"/>
</dbReference>
<dbReference type="InterPro" id="IPR050458">
    <property type="entry name" value="LolB"/>
</dbReference>
<dbReference type="AlphaFoldDB" id="A0A1C7DVM3"/>